<dbReference type="UniPathway" id="UPA00219"/>
<evidence type="ECO:0000256" key="25">
    <source>
        <dbReference type="ARBA" id="ARBA00044770"/>
    </source>
</evidence>
<protein>
    <recommendedName>
        <fullName evidence="7">Penicillin-binding protein 1A</fullName>
        <ecNumber evidence="25">2.4.99.28</ecNumber>
        <ecNumber evidence="6">3.4.16.4</ecNumber>
    </recommendedName>
</protein>
<evidence type="ECO:0000256" key="20">
    <source>
        <dbReference type="ARBA" id="ARBA00023136"/>
    </source>
</evidence>
<dbReference type="InterPro" id="IPR050396">
    <property type="entry name" value="Glycosyltr_51/Transpeptidase"/>
</dbReference>
<keyword evidence="8" id="KW-1003">Cell membrane</keyword>
<dbReference type="InterPro" id="IPR023346">
    <property type="entry name" value="Lysozyme-like_dom_sf"/>
</dbReference>
<dbReference type="GO" id="GO:0009002">
    <property type="term" value="F:serine-type D-Ala-D-Ala carboxypeptidase activity"/>
    <property type="evidence" value="ECO:0007669"/>
    <property type="project" value="UniProtKB-EC"/>
</dbReference>
<evidence type="ECO:0000259" key="30">
    <source>
        <dbReference type="Pfam" id="PF00905"/>
    </source>
</evidence>
<dbReference type="GO" id="GO:0005886">
    <property type="term" value="C:plasma membrane"/>
    <property type="evidence" value="ECO:0007669"/>
    <property type="project" value="UniProtKB-SubCell"/>
</dbReference>
<dbReference type="InterPro" id="IPR012338">
    <property type="entry name" value="Beta-lactam/transpept-like"/>
</dbReference>
<comment type="similarity">
    <text evidence="4">In the C-terminal section; belongs to the transpeptidase family.</text>
</comment>
<keyword evidence="18" id="KW-0573">Peptidoglycan synthesis</keyword>
<evidence type="ECO:0000256" key="4">
    <source>
        <dbReference type="ARBA" id="ARBA00007090"/>
    </source>
</evidence>
<keyword evidence="14 29" id="KW-0812">Transmembrane</keyword>
<comment type="catalytic activity">
    <reaction evidence="26">
        <text>[GlcNAc-(1-&gt;4)-Mur2Ac(oyl-L-Ala-gamma-D-Glu-L-Lys-D-Ala-D-Ala)](n)-di-trans,octa-cis-undecaprenyl diphosphate + beta-D-GlcNAc-(1-&gt;4)-Mur2Ac(oyl-L-Ala-gamma-D-Glu-L-Lys-D-Ala-D-Ala)-di-trans,octa-cis-undecaprenyl diphosphate = [GlcNAc-(1-&gt;4)-Mur2Ac(oyl-L-Ala-gamma-D-Glu-L-Lys-D-Ala-D-Ala)](n+1)-di-trans,octa-cis-undecaprenyl diphosphate + di-trans,octa-cis-undecaprenyl diphosphate + H(+)</text>
        <dbReference type="Rhea" id="RHEA:23708"/>
        <dbReference type="Rhea" id="RHEA-COMP:9602"/>
        <dbReference type="Rhea" id="RHEA-COMP:9603"/>
        <dbReference type="ChEBI" id="CHEBI:15378"/>
        <dbReference type="ChEBI" id="CHEBI:58405"/>
        <dbReference type="ChEBI" id="CHEBI:60033"/>
        <dbReference type="ChEBI" id="CHEBI:78435"/>
        <dbReference type="EC" id="2.4.99.28"/>
    </reaction>
</comment>
<dbReference type="InterPro" id="IPR001264">
    <property type="entry name" value="Glyco_trans_51"/>
</dbReference>
<dbReference type="Gene3D" id="1.10.3810.10">
    <property type="entry name" value="Biosynthetic peptidoglycan transglycosylase-like"/>
    <property type="match status" value="1"/>
</dbReference>
<dbReference type="EC" id="2.4.99.28" evidence="25"/>
<sequence length="862" mass="93830">MSRIRRWLRWALYAFIGAVLLGAIALGTLYYLIVPKLPDVETLRTVELQEPMYVYARDGRLMALFGETRRYPIAIEDVPDRLKQAFIAIEDARFYKHHGIDYKGIGRAIWLLATTDDKRVPGGSTITQQVARQFFLSSEYSYKRKLGEMLLAMRMERELSKDEIFELYLNKSFFGNRAYGVGAAAEFYYGKKMSELSLDEMASLAGIPKFPSSGNPLSNPDRAKLRRDYILDRMAEQRFISADEAAQAKAVPMHASPHERPVEVYAPYVAEMVRQEMIARYGAEALTKGYHVTTTIDPTLQVAADKAVRDGLSVYDRRHGWHGVEQHFDLAAGEDAATARQRLRGIPAQANLLPAVVLGSSGGQANVVLGDGTELTLTEKQGFGGRSPGSLVKRGDVVRIQRTETVTEPVVAPAAPAGTAAAAAVVPAVPAKPPVVSYRLDQLPQAQAALVSLEPSNGALRALSGGYSFAGAKFNRATQARRQPGSSFKPFVYAAAFERGYNPASIVLDAPVVFKDRRGHLWRPQNDGGNFAGPMRVREAMVQSRNLVSVRLLDAMGVDFARKYISHFGFDPEQLPPNLSMSLGTASLTPLSVARGYSVFANGGFRITPWFIDEVKDRAGAVVFKEKPATACPECGGRGGTSVAVPVSTVVDGFDLGPAGGSADTAKPDPNKPDPKAKKAEDKPAAPKKELTAAEKASMNLAPRAIDDRIAYQIVSMLRDVVKRGTGTAAKVLGREDVGGKTGSTNDHRDAWFSGFGGPYVTTVWVGRDNYKSLGYREYGGKAALPIWIDYMRVALKDQPLAVNEPPQGMVKVSVAGNGALIPDGAGGVIEWVKAEDLERMQTYTDYGNEESAPSEESYDIF</sequence>
<dbReference type="Gene3D" id="3.40.710.10">
    <property type="entry name" value="DD-peptidase/beta-lactamase superfamily"/>
    <property type="match status" value="2"/>
</dbReference>
<evidence type="ECO:0000256" key="28">
    <source>
        <dbReference type="SAM" id="MobiDB-lite"/>
    </source>
</evidence>
<keyword evidence="21" id="KW-0046">Antibiotic resistance</keyword>
<evidence type="ECO:0000256" key="26">
    <source>
        <dbReference type="ARBA" id="ARBA00049902"/>
    </source>
</evidence>
<dbReference type="Proteomes" id="UP000060787">
    <property type="component" value="Chromosome"/>
</dbReference>
<dbReference type="GO" id="GO:0008955">
    <property type="term" value="F:peptidoglycan glycosyltransferase activity"/>
    <property type="evidence" value="ECO:0007669"/>
    <property type="project" value="UniProtKB-EC"/>
</dbReference>
<keyword evidence="20 29" id="KW-0472">Membrane</keyword>
<dbReference type="GO" id="GO:0008658">
    <property type="term" value="F:penicillin binding"/>
    <property type="evidence" value="ECO:0007669"/>
    <property type="project" value="InterPro"/>
</dbReference>
<keyword evidence="12" id="KW-0328">Glycosyltransferase</keyword>
<comment type="function">
    <text evidence="1">Cell wall formation. Synthesis of cross-linked peptidoglycan from the lipid intermediates. The enzyme has a penicillin-insensitive transglycosylase N-terminal domain (formation of linear glycan strands) and a penicillin-sensitive transpeptidase C-terminal domain (cross-linking of the peptide subunits).</text>
</comment>
<dbReference type="GO" id="GO:0071555">
    <property type="term" value="P:cell wall organization"/>
    <property type="evidence" value="ECO:0007669"/>
    <property type="project" value="UniProtKB-KW"/>
</dbReference>
<dbReference type="GO" id="GO:0009252">
    <property type="term" value="P:peptidoglycan biosynthetic process"/>
    <property type="evidence" value="ECO:0007669"/>
    <property type="project" value="UniProtKB-UniPathway"/>
</dbReference>
<evidence type="ECO:0000256" key="12">
    <source>
        <dbReference type="ARBA" id="ARBA00022676"/>
    </source>
</evidence>
<keyword evidence="23" id="KW-0961">Cell wall biogenesis/degradation</keyword>
<evidence type="ECO:0000256" key="6">
    <source>
        <dbReference type="ARBA" id="ARBA00012448"/>
    </source>
</evidence>
<evidence type="ECO:0000256" key="8">
    <source>
        <dbReference type="ARBA" id="ARBA00022475"/>
    </source>
</evidence>
<dbReference type="PANTHER" id="PTHR32282:SF27">
    <property type="entry name" value="PENICILLIN-BINDING PROTEIN 1A"/>
    <property type="match status" value="1"/>
</dbReference>
<dbReference type="PANTHER" id="PTHR32282">
    <property type="entry name" value="BINDING PROTEIN TRANSPEPTIDASE, PUTATIVE-RELATED"/>
    <property type="match status" value="1"/>
</dbReference>
<comment type="similarity">
    <text evidence="5">In the N-terminal section; belongs to the glycosyltransferase 51 family.</text>
</comment>
<evidence type="ECO:0000256" key="10">
    <source>
        <dbReference type="ARBA" id="ARBA00022645"/>
    </source>
</evidence>
<dbReference type="InterPro" id="IPR012340">
    <property type="entry name" value="NA-bd_OB-fold"/>
</dbReference>
<evidence type="ECO:0000256" key="2">
    <source>
        <dbReference type="ARBA" id="ARBA00004249"/>
    </source>
</evidence>
<keyword evidence="19 29" id="KW-1133">Transmembrane helix</keyword>
<evidence type="ECO:0000256" key="21">
    <source>
        <dbReference type="ARBA" id="ARBA00023251"/>
    </source>
</evidence>
<keyword evidence="22" id="KW-0511">Multifunctional enzyme</keyword>
<dbReference type="EMBL" id="CP011129">
    <property type="protein sequence ID" value="ALN82273.1"/>
    <property type="molecule type" value="Genomic_DNA"/>
</dbReference>
<dbReference type="GO" id="GO:0006508">
    <property type="term" value="P:proteolysis"/>
    <property type="evidence" value="ECO:0007669"/>
    <property type="project" value="UniProtKB-KW"/>
</dbReference>
<evidence type="ECO:0000259" key="31">
    <source>
        <dbReference type="Pfam" id="PF00912"/>
    </source>
</evidence>
<evidence type="ECO:0000256" key="11">
    <source>
        <dbReference type="ARBA" id="ARBA00022670"/>
    </source>
</evidence>
<evidence type="ECO:0000256" key="27">
    <source>
        <dbReference type="ARBA" id="ARBA00060592"/>
    </source>
</evidence>
<comment type="pathway">
    <text evidence="3">Cell wall biogenesis; peptidoglycan biosynthesis.</text>
</comment>
<dbReference type="KEGG" id="lab:LA76x_4157"/>
<evidence type="ECO:0000256" key="1">
    <source>
        <dbReference type="ARBA" id="ARBA00002624"/>
    </source>
</evidence>
<dbReference type="SUPFAM" id="SSF56601">
    <property type="entry name" value="beta-lactamase/transpeptidase-like"/>
    <property type="match status" value="1"/>
</dbReference>
<dbReference type="eggNOG" id="COG5009">
    <property type="taxonomic scope" value="Bacteria"/>
</dbReference>
<evidence type="ECO:0000256" key="19">
    <source>
        <dbReference type="ARBA" id="ARBA00022989"/>
    </source>
</evidence>
<dbReference type="GO" id="GO:0030288">
    <property type="term" value="C:outer membrane-bounded periplasmic space"/>
    <property type="evidence" value="ECO:0007669"/>
    <property type="project" value="TreeGrafter"/>
</dbReference>
<reference evidence="33 34" key="1">
    <citation type="journal article" date="2015" name="BMC Genomics">
        <title>Comparative genomics and metabolic profiling of the genus Lysobacter.</title>
        <authorList>
            <person name="de Bruijn I."/>
            <person name="Cheng X."/>
            <person name="de Jager V."/>
            <person name="Exposito R.G."/>
            <person name="Watrous J."/>
            <person name="Patel N."/>
            <person name="Postma J."/>
            <person name="Dorrestein P.C."/>
            <person name="Kobayashi D."/>
            <person name="Raaijmakers J.M."/>
        </authorList>
    </citation>
    <scope>NUCLEOTIDE SEQUENCE [LARGE SCALE GENOMIC DNA]</scope>
    <source>
        <strain evidence="33 34">76</strain>
    </source>
</reference>
<dbReference type="Gene3D" id="2.40.50.140">
    <property type="entry name" value="Nucleic acid-binding proteins"/>
    <property type="match status" value="1"/>
</dbReference>
<dbReference type="GO" id="GO:0046677">
    <property type="term" value="P:response to antibiotic"/>
    <property type="evidence" value="ECO:0007669"/>
    <property type="project" value="UniProtKB-KW"/>
</dbReference>
<dbReference type="AlphaFoldDB" id="A0A0S2FFI0"/>
<keyword evidence="9" id="KW-0997">Cell inner membrane</keyword>
<organism evidence="33 34">
    <name type="scientific">Lysobacter antibioticus</name>
    <dbReference type="NCBI Taxonomy" id="84531"/>
    <lineage>
        <taxon>Bacteria</taxon>
        <taxon>Pseudomonadati</taxon>
        <taxon>Pseudomonadota</taxon>
        <taxon>Gammaproteobacteria</taxon>
        <taxon>Lysobacterales</taxon>
        <taxon>Lysobacteraceae</taxon>
        <taxon>Lysobacter</taxon>
    </lineage>
</organism>
<dbReference type="InterPro" id="IPR031376">
    <property type="entry name" value="PCB_OB"/>
</dbReference>
<dbReference type="InterPro" id="IPR001460">
    <property type="entry name" value="PCN-bd_Tpept"/>
</dbReference>
<evidence type="ECO:0000256" key="23">
    <source>
        <dbReference type="ARBA" id="ARBA00023316"/>
    </source>
</evidence>
<evidence type="ECO:0000256" key="24">
    <source>
        <dbReference type="ARBA" id="ARBA00034000"/>
    </source>
</evidence>
<dbReference type="NCBIfam" id="TIGR02074">
    <property type="entry name" value="PBP_1a_fam"/>
    <property type="match status" value="1"/>
</dbReference>
<dbReference type="GO" id="GO:0008360">
    <property type="term" value="P:regulation of cell shape"/>
    <property type="evidence" value="ECO:0007669"/>
    <property type="project" value="UniProtKB-KW"/>
</dbReference>
<evidence type="ECO:0000256" key="17">
    <source>
        <dbReference type="ARBA" id="ARBA00022968"/>
    </source>
</evidence>
<feature type="region of interest" description="Disordered" evidence="28">
    <location>
        <begin position="658"/>
        <end position="692"/>
    </location>
</feature>
<keyword evidence="34" id="KW-1185">Reference proteome</keyword>
<dbReference type="FunFam" id="3.40.710.10:FF:000042">
    <property type="entry name" value="Penicillin-binding protein 1A"/>
    <property type="match status" value="1"/>
</dbReference>
<dbReference type="FunFam" id="1.10.3810.10:FF:000003">
    <property type="entry name" value="Penicillin-binding protein 1a"/>
    <property type="match status" value="1"/>
</dbReference>
<evidence type="ECO:0000256" key="13">
    <source>
        <dbReference type="ARBA" id="ARBA00022679"/>
    </source>
</evidence>
<dbReference type="RefSeq" id="WP_057919052.1">
    <property type="nucleotide sequence ID" value="NZ_CP011129.1"/>
</dbReference>
<keyword evidence="15 33" id="KW-0378">Hydrolase</keyword>
<dbReference type="InterPro" id="IPR036950">
    <property type="entry name" value="PBP_transglycosylase"/>
</dbReference>
<feature type="transmembrane region" description="Helical" evidence="29">
    <location>
        <begin position="12"/>
        <end position="33"/>
    </location>
</feature>
<keyword evidence="13" id="KW-0808">Transferase</keyword>
<comment type="catalytic activity">
    <reaction evidence="24">
        <text>Preferential cleavage: (Ac)2-L-Lys-D-Ala-|-D-Ala. Also transpeptidation of peptidyl-alanyl moieties that are N-acyl substituents of D-alanine.</text>
        <dbReference type="EC" id="3.4.16.4"/>
    </reaction>
</comment>
<dbReference type="EC" id="3.4.16.4" evidence="6"/>
<dbReference type="Pfam" id="PF00905">
    <property type="entry name" value="Transpeptidase"/>
    <property type="match status" value="1"/>
</dbReference>
<evidence type="ECO:0000313" key="33">
    <source>
        <dbReference type="EMBL" id="ALN82273.1"/>
    </source>
</evidence>
<feature type="domain" description="Penicillin-binding protein OB-like" evidence="32">
    <location>
        <begin position="321"/>
        <end position="446"/>
    </location>
</feature>
<evidence type="ECO:0000256" key="16">
    <source>
        <dbReference type="ARBA" id="ARBA00022960"/>
    </source>
</evidence>
<keyword evidence="10" id="KW-0121">Carboxypeptidase</keyword>
<evidence type="ECO:0000259" key="32">
    <source>
        <dbReference type="Pfam" id="PF17092"/>
    </source>
</evidence>
<comment type="pathway">
    <text evidence="27">Glycan biosynthesis.</text>
</comment>
<evidence type="ECO:0000256" key="9">
    <source>
        <dbReference type="ARBA" id="ARBA00022519"/>
    </source>
</evidence>
<name>A0A0S2FFI0_LYSAN</name>
<feature type="domain" description="Glycosyl transferase family 51" evidence="31">
    <location>
        <begin position="61"/>
        <end position="234"/>
    </location>
</feature>
<dbReference type="Pfam" id="PF17092">
    <property type="entry name" value="PCB_OB"/>
    <property type="match status" value="1"/>
</dbReference>
<keyword evidence="11" id="KW-0645">Protease</keyword>
<feature type="domain" description="Penicillin-binding protein transpeptidase" evidence="30">
    <location>
        <begin position="450"/>
        <end position="625"/>
    </location>
</feature>
<accession>A0A0S2FFI0</accession>
<keyword evidence="17" id="KW-0735">Signal-anchor</keyword>
<evidence type="ECO:0000256" key="14">
    <source>
        <dbReference type="ARBA" id="ARBA00022692"/>
    </source>
</evidence>
<gene>
    <name evidence="33" type="primary">mrcA</name>
    <name evidence="33" type="ORF">LA76x_4157</name>
</gene>
<evidence type="ECO:0000256" key="29">
    <source>
        <dbReference type="SAM" id="Phobius"/>
    </source>
</evidence>
<evidence type="ECO:0000256" key="7">
    <source>
        <dbReference type="ARBA" id="ARBA00018638"/>
    </source>
</evidence>
<dbReference type="PATRIC" id="fig|84531.8.peg.4165"/>
<evidence type="ECO:0000256" key="22">
    <source>
        <dbReference type="ARBA" id="ARBA00023268"/>
    </source>
</evidence>
<dbReference type="STRING" id="84531.LA76x_4157"/>
<keyword evidence="16" id="KW-0133">Cell shape</keyword>
<dbReference type="SUPFAM" id="SSF53955">
    <property type="entry name" value="Lysozyme-like"/>
    <property type="match status" value="1"/>
</dbReference>
<evidence type="ECO:0000256" key="18">
    <source>
        <dbReference type="ARBA" id="ARBA00022984"/>
    </source>
</evidence>
<evidence type="ECO:0000256" key="5">
    <source>
        <dbReference type="ARBA" id="ARBA00007739"/>
    </source>
</evidence>
<comment type="subcellular location">
    <subcellularLocation>
        <location evidence="2">Cell inner membrane</location>
        <topology evidence="2">Single-pass type II membrane protein</topology>
    </subcellularLocation>
</comment>
<proteinExistence type="inferred from homology"/>
<dbReference type="Pfam" id="PF00912">
    <property type="entry name" value="Transgly"/>
    <property type="match status" value="1"/>
</dbReference>
<feature type="compositionally biased region" description="Basic and acidic residues" evidence="28">
    <location>
        <begin position="666"/>
        <end position="692"/>
    </location>
</feature>
<evidence type="ECO:0000256" key="3">
    <source>
        <dbReference type="ARBA" id="ARBA00004752"/>
    </source>
</evidence>
<evidence type="ECO:0000313" key="34">
    <source>
        <dbReference type="Proteomes" id="UP000060787"/>
    </source>
</evidence>
<evidence type="ECO:0000256" key="15">
    <source>
        <dbReference type="ARBA" id="ARBA00022801"/>
    </source>
</evidence>